<evidence type="ECO:0000256" key="7">
    <source>
        <dbReference type="ARBA" id="ARBA00023004"/>
    </source>
</evidence>
<comment type="similarity">
    <text evidence="2 15">Belongs to the IlvD/Edd family.</text>
</comment>
<comment type="caution">
    <text evidence="18">The sequence shown here is derived from an EMBL/GenBank/DDBJ whole genome shotgun (WGS) entry which is preliminary data.</text>
</comment>
<dbReference type="PROSITE" id="PS00886">
    <property type="entry name" value="ILVD_EDD_1"/>
    <property type="match status" value="1"/>
</dbReference>
<evidence type="ECO:0000256" key="9">
    <source>
        <dbReference type="ARBA" id="ARBA00023239"/>
    </source>
</evidence>
<dbReference type="GO" id="GO:0004160">
    <property type="term" value="F:dihydroxy-acid dehydratase activity"/>
    <property type="evidence" value="ECO:0007669"/>
    <property type="project" value="UniProtKB-UniRule"/>
</dbReference>
<keyword evidence="4 15" id="KW-0001">2Fe-2S</keyword>
<evidence type="ECO:0000256" key="13">
    <source>
        <dbReference type="ARBA" id="ARBA00029437"/>
    </source>
</evidence>
<name>A0A6N7VWL1_9FIRM</name>
<dbReference type="InterPro" id="IPR042096">
    <property type="entry name" value="Dihydro-acid_dehy_C"/>
</dbReference>
<keyword evidence="9 15" id="KW-0456">Lyase</keyword>
<keyword evidence="10 15" id="KW-0100">Branched-chain amino acid biosynthesis</keyword>
<keyword evidence="3 15" id="KW-0028">Amino-acid biosynthesis</keyword>
<dbReference type="GO" id="GO:0009097">
    <property type="term" value="P:isoleucine biosynthetic process"/>
    <property type="evidence" value="ECO:0007669"/>
    <property type="project" value="UniProtKB-UniRule"/>
</dbReference>
<dbReference type="GO" id="GO:0005829">
    <property type="term" value="C:cytosol"/>
    <property type="evidence" value="ECO:0007669"/>
    <property type="project" value="TreeGrafter"/>
</dbReference>
<dbReference type="EC" id="4.2.1.9" evidence="14 15"/>
<comment type="function">
    <text evidence="15">Functions in the biosynthesis of branched-chain amino acids. Catalyzes the dehydration of (2R,3R)-2,3-dihydroxy-3-methylpentanoate (2,3-dihydroxy-3-methylvalerate) into 2-oxo-3-methylpentanoate (2-oxo-3-methylvalerate) and of (2R)-2,3-dihydroxy-3-methylbutanoate (2,3-dihydroxyisovalerate) into 2-oxo-3-methylbutanoate (2-oxoisovalerate), the penultimate precursor to L-isoleucine and L-valine, respectively.</text>
</comment>
<feature type="binding site" evidence="15">
    <location>
        <position position="81"/>
    </location>
    <ligand>
        <name>Mg(2+)</name>
        <dbReference type="ChEBI" id="CHEBI:18420"/>
    </ligand>
</feature>
<dbReference type="EMBL" id="VULQ01000011">
    <property type="protein sequence ID" value="MSS78433.1"/>
    <property type="molecule type" value="Genomic_DNA"/>
</dbReference>
<evidence type="ECO:0000256" key="6">
    <source>
        <dbReference type="ARBA" id="ARBA00022842"/>
    </source>
</evidence>
<reference evidence="18 19" key="1">
    <citation type="submission" date="2019-08" db="EMBL/GenBank/DDBJ databases">
        <title>In-depth cultivation of the pig gut microbiome towards novel bacterial diversity and tailored functional studies.</title>
        <authorList>
            <person name="Wylensek D."/>
            <person name="Hitch T.C.A."/>
            <person name="Clavel T."/>
        </authorList>
    </citation>
    <scope>NUCLEOTIDE SEQUENCE [LARGE SCALE GENOMIC DNA]</scope>
    <source>
        <strain evidence="18 19">WCA-380-WT-2B</strain>
    </source>
</reference>
<comment type="pathway">
    <text evidence="13 15">Amino-acid biosynthesis; L-isoleucine biosynthesis; L-isoleucine from 2-oxobutanoate: step 3/4.</text>
</comment>
<dbReference type="PANTHER" id="PTHR43661">
    <property type="entry name" value="D-XYLONATE DEHYDRATASE"/>
    <property type="match status" value="1"/>
</dbReference>
<dbReference type="Pfam" id="PF24877">
    <property type="entry name" value="ILV_EDD_C"/>
    <property type="match status" value="1"/>
</dbReference>
<evidence type="ECO:0000256" key="2">
    <source>
        <dbReference type="ARBA" id="ARBA00006486"/>
    </source>
</evidence>
<evidence type="ECO:0000256" key="4">
    <source>
        <dbReference type="ARBA" id="ARBA00022714"/>
    </source>
</evidence>
<evidence type="ECO:0000256" key="10">
    <source>
        <dbReference type="ARBA" id="ARBA00023304"/>
    </source>
</evidence>
<evidence type="ECO:0000256" key="8">
    <source>
        <dbReference type="ARBA" id="ARBA00023014"/>
    </source>
</evidence>
<organism evidence="18 19">
    <name type="scientific">Anaerococcus porci</name>
    <dbReference type="NCBI Taxonomy" id="2652269"/>
    <lineage>
        <taxon>Bacteria</taxon>
        <taxon>Bacillati</taxon>
        <taxon>Bacillota</taxon>
        <taxon>Tissierellia</taxon>
        <taxon>Tissierellales</taxon>
        <taxon>Peptoniphilaceae</taxon>
        <taxon>Anaerococcus</taxon>
    </lineage>
</organism>
<dbReference type="UniPathway" id="UPA00047">
    <property type="reaction ID" value="UER00057"/>
</dbReference>
<dbReference type="GO" id="GO:0000287">
    <property type="term" value="F:magnesium ion binding"/>
    <property type="evidence" value="ECO:0007669"/>
    <property type="project" value="UniProtKB-UniRule"/>
</dbReference>
<feature type="modified residue" description="N6-carboxylysine" evidence="15">
    <location>
        <position position="124"/>
    </location>
</feature>
<feature type="binding site" evidence="15">
    <location>
        <position position="123"/>
    </location>
    <ligand>
        <name>Mg(2+)</name>
        <dbReference type="ChEBI" id="CHEBI:18420"/>
    </ligand>
</feature>
<keyword evidence="8 15" id="KW-0411">Iron-sulfur</keyword>
<comment type="pathway">
    <text evidence="12 15">Amino-acid biosynthesis; L-valine biosynthesis; L-valine from pyruvate: step 3/4.</text>
</comment>
<comment type="catalytic activity">
    <reaction evidence="11">
        <text>(2R)-2,3-dihydroxy-3-methylbutanoate = 3-methyl-2-oxobutanoate + H2O</text>
        <dbReference type="Rhea" id="RHEA:24809"/>
        <dbReference type="ChEBI" id="CHEBI:11851"/>
        <dbReference type="ChEBI" id="CHEBI:15377"/>
        <dbReference type="ChEBI" id="CHEBI:49072"/>
        <dbReference type="EC" id="4.2.1.9"/>
    </reaction>
    <physiologicalReaction direction="left-to-right" evidence="11">
        <dbReference type="Rhea" id="RHEA:24810"/>
    </physiologicalReaction>
</comment>
<evidence type="ECO:0000256" key="15">
    <source>
        <dbReference type="HAMAP-Rule" id="MF_00012"/>
    </source>
</evidence>
<dbReference type="RefSeq" id="WP_154541510.1">
    <property type="nucleotide sequence ID" value="NZ_VULQ01000011.1"/>
</dbReference>
<evidence type="ECO:0000259" key="16">
    <source>
        <dbReference type="Pfam" id="PF00920"/>
    </source>
</evidence>
<feature type="binding site" evidence="15">
    <location>
        <position position="449"/>
    </location>
    <ligand>
        <name>Mg(2+)</name>
        <dbReference type="ChEBI" id="CHEBI:18420"/>
    </ligand>
</feature>
<protein>
    <recommendedName>
        <fullName evidence="14 15">Dihydroxy-acid dehydratase</fullName>
        <shortName evidence="15">DAD</shortName>
        <ecNumber evidence="14 15">4.2.1.9</ecNumber>
    </recommendedName>
</protein>
<evidence type="ECO:0000313" key="18">
    <source>
        <dbReference type="EMBL" id="MSS78433.1"/>
    </source>
</evidence>
<comment type="cofactor">
    <cofactor evidence="15">
        <name>[2Fe-2S] cluster</name>
        <dbReference type="ChEBI" id="CHEBI:190135"/>
    </cofactor>
    <text evidence="15">Binds 1 [2Fe-2S] cluster per subunit. This cluster acts as a Lewis acid cofactor.</text>
</comment>
<comment type="catalytic activity">
    <reaction evidence="15">
        <text>(2R,3R)-2,3-dihydroxy-3-methylpentanoate = (S)-3-methyl-2-oxopentanoate + H2O</text>
        <dbReference type="Rhea" id="RHEA:27694"/>
        <dbReference type="ChEBI" id="CHEBI:15377"/>
        <dbReference type="ChEBI" id="CHEBI:35146"/>
        <dbReference type="ChEBI" id="CHEBI:49258"/>
        <dbReference type="EC" id="4.2.1.9"/>
    </reaction>
</comment>
<dbReference type="Gene3D" id="3.50.30.80">
    <property type="entry name" value="IlvD/EDD C-terminal domain-like"/>
    <property type="match status" value="1"/>
</dbReference>
<dbReference type="Pfam" id="PF00920">
    <property type="entry name" value="ILVD_EDD_N"/>
    <property type="match status" value="1"/>
</dbReference>
<evidence type="ECO:0000256" key="12">
    <source>
        <dbReference type="ARBA" id="ARBA00029436"/>
    </source>
</evidence>
<evidence type="ECO:0000313" key="19">
    <source>
        <dbReference type="Proteomes" id="UP000441925"/>
    </source>
</evidence>
<evidence type="ECO:0000256" key="5">
    <source>
        <dbReference type="ARBA" id="ARBA00022723"/>
    </source>
</evidence>
<evidence type="ECO:0000256" key="1">
    <source>
        <dbReference type="ARBA" id="ARBA00001946"/>
    </source>
</evidence>
<sequence>MPKKNSDKILKGTENQYYRATMKSMGFTTEDLKKPIIGIANAWSELVPGHYNLRQVAQRVKDGIYRNGGTPVEFGVIGGCDGMGQGHVGMNYIMPSRELIADSIESMAQINALDGIVLLGSCDKIVPGMLMAAARLDIPAILLPGGPMDGGIEFDGRESDQTSSMEALGMLAAGKITEEQYKILEDHSCPSCGSCSFLGTANTMCALSEVMGMTPPDGGIIPATSAKRLQIAQDTGYYIMELFKKDITSRKIITNKSIENAIKVCTSMSGSTNAVMHLAAIAIEAELDIDVLDTFNKFSYDTPRLASVNPSSKWNVPDFYRAGGVVRIMQNLGDNHLNLNQLTVTGKTVRENIEDHFYPFKENNEVIRPLDNPFDYDGGIAILRGNLAPDTGVTKPGAFDRSLDHFKGRAVVFNSEEEAEKAILEGQIKEGDCVVIRYEGPKGGPGMREMFKAMKLLYGRGLGKSTALITDGRFSGTNNGLFVGHISPEAAEGGPIAIVENGDEIEIDIQSRSINLLVDDKTIEERLSKWRRPEPKFNSGYLGLYSRVASSGSKGGVIDYNLLNKNQD</sequence>
<keyword evidence="6 15" id="KW-0460">Magnesium</keyword>
<keyword evidence="7 15" id="KW-0408">Iron</keyword>
<dbReference type="GO" id="GO:0051537">
    <property type="term" value="F:2 iron, 2 sulfur cluster binding"/>
    <property type="evidence" value="ECO:0007669"/>
    <property type="project" value="UniProtKB-UniRule"/>
</dbReference>
<dbReference type="SUPFAM" id="SSF52016">
    <property type="entry name" value="LeuD/IlvD-like"/>
    <property type="match status" value="1"/>
</dbReference>
<proteinExistence type="inferred from homology"/>
<feature type="domain" description="Dihydroxy-acid/6-phosphogluconate dehydratase N-terminal" evidence="16">
    <location>
        <begin position="34"/>
        <end position="352"/>
    </location>
</feature>
<comment type="subunit">
    <text evidence="15">Homodimer.</text>
</comment>
<dbReference type="InterPro" id="IPR056740">
    <property type="entry name" value="ILV_EDD_C"/>
</dbReference>
<feature type="binding site" description="via carbamate group" evidence="15">
    <location>
        <position position="124"/>
    </location>
    <ligand>
        <name>Mg(2+)</name>
        <dbReference type="ChEBI" id="CHEBI:18420"/>
    </ligand>
</feature>
<keyword evidence="5 15" id="KW-0479">Metal-binding</keyword>
<dbReference type="FunFam" id="3.50.30.80:FF:000001">
    <property type="entry name" value="Dihydroxy-acid dehydratase"/>
    <property type="match status" value="1"/>
</dbReference>
<dbReference type="InterPro" id="IPR020558">
    <property type="entry name" value="DiOHA_6PGluconate_deHydtase_CS"/>
</dbReference>
<dbReference type="InterPro" id="IPR037237">
    <property type="entry name" value="IlvD/EDD_N"/>
</dbReference>
<accession>A0A6N7VWL1</accession>
<dbReference type="UniPathway" id="UPA00049">
    <property type="reaction ID" value="UER00061"/>
</dbReference>
<comment type="cofactor">
    <cofactor evidence="1 15">
        <name>Mg(2+)</name>
        <dbReference type="ChEBI" id="CHEBI:18420"/>
    </cofactor>
</comment>
<dbReference type="Proteomes" id="UP000441925">
    <property type="component" value="Unassembled WGS sequence"/>
</dbReference>
<evidence type="ECO:0000259" key="17">
    <source>
        <dbReference type="Pfam" id="PF24877"/>
    </source>
</evidence>
<feature type="active site" description="Proton acceptor" evidence="15">
    <location>
        <position position="475"/>
    </location>
</feature>
<dbReference type="GO" id="GO:0009099">
    <property type="term" value="P:L-valine biosynthetic process"/>
    <property type="evidence" value="ECO:0007669"/>
    <property type="project" value="UniProtKB-UniRule"/>
</dbReference>
<dbReference type="AlphaFoldDB" id="A0A6N7VWL1"/>
<dbReference type="HAMAP" id="MF_00012">
    <property type="entry name" value="IlvD"/>
    <property type="match status" value="1"/>
</dbReference>
<gene>
    <name evidence="15 18" type="primary">ilvD</name>
    <name evidence="18" type="ORF">FYJ26_08490</name>
</gene>
<dbReference type="PANTHER" id="PTHR43661:SF3">
    <property type="entry name" value="D-XYLONATE DEHYDRATASE YAGF-RELATED"/>
    <property type="match status" value="1"/>
</dbReference>
<dbReference type="SUPFAM" id="SSF143975">
    <property type="entry name" value="IlvD/EDD N-terminal domain-like"/>
    <property type="match status" value="1"/>
</dbReference>
<dbReference type="NCBIfam" id="NF002068">
    <property type="entry name" value="PRK00911.1"/>
    <property type="match status" value="1"/>
</dbReference>
<feature type="domain" description="Dihydroxy-acid/6-phosphogluconate dehydratase C-terminal" evidence="17">
    <location>
        <begin position="365"/>
        <end position="555"/>
    </location>
</feature>
<keyword evidence="19" id="KW-1185">Reference proteome</keyword>
<evidence type="ECO:0000256" key="11">
    <source>
        <dbReference type="ARBA" id="ARBA00029304"/>
    </source>
</evidence>
<evidence type="ECO:0000256" key="14">
    <source>
        <dbReference type="ARBA" id="ARBA00029490"/>
    </source>
</evidence>
<evidence type="ECO:0000256" key="3">
    <source>
        <dbReference type="ARBA" id="ARBA00022605"/>
    </source>
</evidence>
<dbReference type="NCBIfam" id="TIGR00110">
    <property type="entry name" value="ilvD"/>
    <property type="match status" value="1"/>
</dbReference>
<dbReference type="InterPro" id="IPR000581">
    <property type="entry name" value="ILV_EDD_N"/>
</dbReference>
<comment type="caution">
    <text evidence="15">Lacks conserved residue(s) required for the propagation of feature annotation.</text>
</comment>
<dbReference type="InterPro" id="IPR004404">
    <property type="entry name" value="DihydroxyA_deHydtase"/>
</dbReference>